<dbReference type="GO" id="GO:0016020">
    <property type="term" value="C:membrane"/>
    <property type="evidence" value="ECO:0007669"/>
    <property type="project" value="UniProtKB-SubCell"/>
</dbReference>
<feature type="domain" description="EamA" evidence="7">
    <location>
        <begin position="204"/>
        <end position="336"/>
    </location>
</feature>
<keyword evidence="4 6" id="KW-1133">Transmembrane helix</keyword>
<keyword evidence="9" id="KW-1185">Reference proteome</keyword>
<evidence type="ECO:0000256" key="2">
    <source>
        <dbReference type="ARBA" id="ARBA00007362"/>
    </source>
</evidence>
<keyword evidence="5 6" id="KW-0472">Membrane</keyword>
<feature type="transmembrane region" description="Helical" evidence="6">
    <location>
        <begin position="297"/>
        <end position="315"/>
    </location>
</feature>
<feature type="transmembrane region" description="Helical" evidence="6">
    <location>
        <begin position="321"/>
        <end position="337"/>
    </location>
</feature>
<name>A0A1C4FF76_9BACT</name>
<evidence type="ECO:0000256" key="6">
    <source>
        <dbReference type="SAM" id="Phobius"/>
    </source>
</evidence>
<accession>A0A1C4FF76</accession>
<dbReference type="InterPro" id="IPR000620">
    <property type="entry name" value="EamA_dom"/>
</dbReference>
<feature type="transmembrane region" description="Helical" evidence="6">
    <location>
        <begin position="235"/>
        <end position="254"/>
    </location>
</feature>
<feature type="transmembrane region" description="Helical" evidence="6">
    <location>
        <begin position="120"/>
        <end position="142"/>
    </location>
</feature>
<reference evidence="8 9" key="1">
    <citation type="submission" date="2016-08" db="EMBL/GenBank/DDBJ databases">
        <authorList>
            <person name="Seilhamer J.J."/>
        </authorList>
    </citation>
    <scope>NUCLEOTIDE SEQUENCE [LARGE SCALE GENOMIC DNA]</scope>
    <source>
        <strain evidence="8 9">A37T2</strain>
    </source>
</reference>
<dbReference type="EMBL" id="FMAR01000014">
    <property type="protein sequence ID" value="SCC54679.1"/>
    <property type="molecule type" value="Genomic_DNA"/>
</dbReference>
<organism evidence="8 9">
    <name type="scientific">Chitinophaga costaii</name>
    <dbReference type="NCBI Taxonomy" id="1335309"/>
    <lineage>
        <taxon>Bacteria</taxon>
        <taxon>Pseudomonadati</taxon>
        <taxon>Bacteroidota</taxon>
        <taxon>Chitinophagia</taxon>
        <taxon>Chitinophagales</taxon>
        <taxon>Chitinophagaceae</taxon>
        <taxon>Chitinophaga</taxon>
    </lineage>
</organism>
<dbReference type="PANTHER" id="PTHR32322">
    <property type="entry name" value="INNER MEMBRANE TRANSPORTER"/>
    <property type="match status" value="1"/>
</dbReference>
<feature type="transmembrane region" description="Helical" evidence="6">
    <location>
        <begin position="266"/>
        <end position="285"/>
    </location>
</feature>
<evidence type="ECO:0000313" key="8">
    <source>
        <dbReference type="EMBL" id="SCC54679.1"/>
    </source>
</evidence>
<gene>
    <name evidence="8" type="ORF">GA0116948_11412</name>
</gene>
<evidence type="ECO:0000313" key="9">
    <source>
        <dbReference type="Proteomes" id="UP000242818"/>
    </source>
</evidence>
<dbReference type="STRING" id="1335309.GA0116948_11412"/>
<keyword evidence="3 6" id="KW-0812">Transmembrane</keyword>
<feature type="transmembrane region" description="Helical" evidence="6">
    <location>
        <begin position="202"/>
        <end position="223"/>
    </location>
</feature>
<sequence>MNFPADLAFPLYEPIIIFTTYVKLNEPEDLSFPCANSSLFSPPLHPFTASTMNPQLIEILEGLLFAVLWASATPATKFAVHSVDPFLLTCIRFLFVGVIMLGYSIFSRKNPLERPSRKQFAQLFILGLLNITVYMSGFLIAIKTVSAGLISLVTATNPLILILLSALLLKRKLTRAEWIGIIIALSGLVVATIPNLRHSHATLIGVIALIAGIVSLSLGAIYFSKTGLALSRTTVNMWQLLFGGLQFIPIVGLNGAHNFLRADLNFFLSFLWLAFPVSIVAYLLWLKLLHKDAVKAGIWLFLTPVLGYAMAVTILHEPLTAYGIVGALLVVAGLFYSRRKPHLPAY</sequence>
<dbReference type="AlphaFoldDB" id="A0A1C4FF76"/>
<comment type="subcellular location">
    <subcellularLocation>
        <location evidence="1">Membrane</location>
        <topology evidence="1">Multi-pass membrane protein</topology>
    </subcellularLocation>
</comment>
<dbReference type="Proteomes" id="UP000242818">
    <property type="component" value="Unassembled WGS sequence"/>
</dbReference>
<protein>
    <submittedName>
        <fullName evidence="8">EamA domain-containing membrane protein RarD</fullName>
    </submittedName>
</protein>
<dbReference type="SUPFAM" id="SSF103481">
    <property type="entry name" value="Multidrug resistance efflux transporter EmrE"/>
    <property type="match status" value="2"/>
</dbReference>
<feature type="transmembrane region" description="Helical" evidence="6">
    <location>
        <begin position="86"/>
        <end position="108"/>
    </location>
</feature>
<evidence type="ECO:0000256" key="3">
    <source>
        <dbReference type="ARBA" id="ARBA00022692"/>
    </source>
</evidence>
<proteinExistence type="inferred from homology"/>
<evidence type="ECO:0000256" key="5">
    <source>
        <dbReference type="ARBA" id="ARBA00023136"/>
    </source>
</evidence>
<feature type="domain" description="EamA" evidence="7">
    <location>
        <begin position="59"/>
        <end position="191"/>
    </location>
</feature>
<feature type="transmembrane region" description="Helical" evidence="6">
    <location>
        <begin position="148"/>
        <end position="169"/>
    </location>
</feature>
<dbReference type="InterPro" id="IPR037185">
    <property type="entry name" value="EmrE-like"/>
</dbReference>
<dbReference type="InterPro" id="IPR050638">
    <property type="entry name" value="AA-Vitamin_Transporters"/>
</dbReference>
<feature type="transmembrane region" description="Helical" evidence="6">
    <location>
        <begin position="176"/>
        <end position="196"/>
    </location>
</feature>
<dbReference type="Pfam" id="PF00892">
    <property type="entry name" value="EamA"/>
    <property type="match status" value="2"/>
</dbReference>
<evidence type="ECO:0000256" key="4">
    <source>
        <dbReference type="ARBA" id="ARBA00022989"/>
    </source>
</evidence>
<comment type="similarity">
    <text evidence="2">Belongs to the EamA transporter family.</text>
</comment>
<evidence type="ECO:0000259" key="7">
    <source>
        <dbReference type="Pfam" id="PF00892"/>
    </source>
</evidence>
<evidence type="ECO:0000256" key="1">
    <source>
        <dbReference type="ARBA" id="ARBA00004141"/>
    </source>
</evidence>
<dbReference type="PANTHER" id="PTHR32322:SF2">
    <property type="entry name" value="EAMA DOMAIN-CONTAINING PROTEIN"/>
    <property type="match status" value="1"/>
</dbReference>